<proteinExistence type="predicted"/>
<organism evidence="1 2">
    <name type="scientific">Meristemomyces frigidus</name>
    <dbReference type="NCBI Taxonomy" id="1508187"/>
    <lineage>
        <taxon>Eukaryota</taxon>
        <taxon>Fungi</taxon>
        <taxon>Dikarya</taxon>
        <taxon>Ascomycota</taxon>
        <taxon>Pezizomycotina</taxon>
        <taxon>Dothideomycetes</taxon>
        <taxon>Dothideomycetidae</taxon>
        <taxon>Mycosphaerellales</taxon>
        <taxon>Teratosphaeriaceae</taxon>
        <taxon>Meristemomyces</taxon>
    </lineage>
</organism>
<evidence type="ECO:0000313" key="1">
    <source>
        <dbReference type="EMBL" id="KAK5110144.1"/>
    </source>
</evidence>
<dbReference type="PANTHER" id="PTHR47791:SF1">
    <property type="entry name" value="ENDO MANNANASE, GH76 FAMILY (EUROFUNG)"/>
    <property type="match status" value="1"/>
</dbReference>
<dbReference type="SUPFAM" id="SSF48208">
    <property type="entry name" value="Six-hairpin glycosidases"/>
    <property type="match status" value="1"/>
</dbReference>
<dbReference type="Pfam" id="PF03663">
    <property type="entry name" value="Glyco_hydro_76"/>
    <property type="match status" value="1"/>
</dbReference>
<dbReference type="GO" id="GO:0005975">
    <property type="term" value="P:carbohydrate metabolic process"/>
    <property type="evidence" value="ECO:0007669"/>
    <property type="project" value="InterPro"/>
</dbReference>
<name>A0AAN7TCM5_9PEZI</name>
<sequence length="282" mass="30444">MITTLADLVSINPSFKNAAVSTFENTYNNAPASNGGTWLNDYYDDEGWWALAWIKVYDITNDGKYLSTAETIFEDLWDKPYTQINSINNELFLSVAAHLANRVPSKKSSYQTYAVNQANWFLGTSLLSENNTYHDGFTPSTCAVEGTVWTYNQGVILGALVELSTATGSTAWLDSAEKVAKGAVATLVDNNGILTETGSYPTNDADADQFKGVFARNLAVLQAVRGDSSYVTLLTKSADELWRQDRNSAGQLGPDYQGAVYATSAPAQSSAMDCIIAAAAVS</sequence>
<dbReference type="EMBL" id="JAVRRL010000053">
    <property type="protein sequence ID" value="KAK5110144.1"/>
    <property type="molecule type" value="Genomic_DNA"/>
</dbReference>
<dbReference type="InterPro" id="IPR008928">
    <property type="entry name" value="6-hairpin_glycosidase_sf"/>
</dbReference>
<evidence type="ECO:0000313" key="2">
    <source>
        <dbReference type="Proteomes" id="UP001310890"/>
    </source>
</evidence>
<evidence type="ECO:0008006" key="3">
    <source>
        <dbReference type="Google" id="ProtNLM"/>
    </source>
</evidence>
<accession>A0AAN7TCM5</accession>
<dbReference type="Gene3D" id="1.50.10.20">
    <property type="match status" value="1"/>
</dbReference>
<dbReference type="AlphaFoldDB" id="A0AAN7TCM5"/>
<dbReference type="InterPro" id="IPR005198">
    <property type="entry name" value="Glyco_hydro_76"/>
</dbReference>
<reference evidence="1" key="1">
    <citation type="submission" date="2023-08" db="EMBL/GenBank/DDBJ databases">
        <title>Black Yeasts Isolated from many extreme environments.</title>
        <authorList>
            <person name="Coleine C."/>
            <person name="Stajich J.E."/>
            <person name="Selbmann L."/>
        </authorList>
    </citation>
    <scope>NUCLEOTIDE SEQUENCE</scope>
    <source>
        <strain evidence="1">CCFEE 5401</strain>
    </source>
</reference>
<gene>
    <name evidence="1" type="ORF">LTR62_006278</name>
</gene>
<dbReference type="PANTHER" id="PTHR47791">
    <property type="entry name" value="MEIOTICALLY UP-REGULATED GENE 191 PROTEIN"/>
    <property type="match status" value="1"/>
</dbReference>
<dbReference type="InterPro" id="IPR053169">
    <property type="entry name" value="MUG_Protein"/>
</dbReference>
<dbReference type="Proteomes" id="UP001310890">
    <property type="component" value="Unassembled WGS sequence"/>
</dbReference>
<protein>
    <recommendedName>
        <fullName evidence="3">Mannan endo-1,6-alpha-mannosidase</fullName>
    </recommendedName>
</protein>
<comment type="caution">
    <text evidence="1">The sequence shown here is derived from an EMBL/GenBank/DDBJ whole genome shotgun (WGS) entry which is preliminary data.</text>
</comment>